<organism evidence="3 5">
    <name type="scientific">Draconibacterium orientale</name>
    <dbReference type="NCBI Taxonomy" id="1168034"/>
    <lineage>
        <taxon>Bacteria</taxon>
        <taxon>Pseudomonadati</taxon>
        <taxon>Bacteroidota</taxon>
        <taxon>Bacteroidia</taxon>
        <taxon>Marinilabiliales</taxon>
        <taxon>Prolixibacteraceae</taxon>
        <taxon>Draconibacterium</taxon>
    </lineage>
</organism>
<reference evidence="2 4" key="1">
    <citation type="submission" date="2014-03" db="EMBL/GenBank/DDBJ databases">
        <title>Complete genome sequence of a deeply braunched marine Bacteroidia bacterium Draconibacterium orientale type strain FH5T.</title>
        <authorList>
            <person name="Li X."/>
            <person name="Wang X."/>
            <person name="Xie Z."/>
            <person name="Du Z."/>
            <person name="Chen G."/>
        </authorList>
    </citation>
    <scope>NUCLEOTIDE SEQUENCE [LARGE SCALE GENOMIC DNA]</scope>
    <source>
        <strain evidence="2 4">FH5</strain>
    </source>
</reference>
<keyword evidence="1" id="KW-1133">Transmembrane helix</keyword>
<evidence type="ECO:0008006" key="6">
    <source>
        <dbReference type="Google" id="ProtNLM"/>
    </source>
</evidence>
<accession>X5DMJ5</accession>
<dbReference type="EMBL" id="FOHT01000002">
    <property type="protein sequence ID" value="SES83657.1"/>
    <property type="molecule type" value="Genomic_DNA"/>
</dbReference>
<evidence type="ECO:0000313" key="2">
    <source>
        <dbReference type="EMBL" id="AHW61787.1"/>
    </source>
</evidence>
<sequence>MNQIINFILLGFIGPQEIIILLIIPALSVIPLIFYLLTLQNTFNAISIENRRMQSGEVWLTLIPLFGLVWQFIIVNRLADSLKAEFNAKNITVDEERPGVGIGLAYCILFCCSIIPFVNFLTGVAGIICWIIYWSKINNYKIKLIQS</sequence>
<feature type="transmembrane region" description="Helical" evidence="1">
    <location>
        <begin position="18"/>
        <end position="37"/>
    </location>
</feature>
<dbReference type="AlphaFoldDB" id="X5DMJ5"/>
<evidence type="ECO:0000313" key="3">
    <source>
        <dbReference type="EMBL" id="SES83657.1"/>
    </source>
</evidence>
<protein>
    <recommendedName>
        <fullName evidence="6">DUF4234 domain-containing protein</fullName>
    </recommendedName>
</protein>
<evidence type="ECO:0000313" key="5">
    <source>
        <dbReference type="Proteomes" id="UP000181981"/>
    </source>
</evidence>
<dbReference type="RefSeq" id="WP_038557443.1">
    <property type="nucleotide sequence ID" value="NZ_FOHT01000002.1"/>
</dbReference>
<keyword evidence="1" id="KW-0472">Membrane</keyword>
<feature type="transmembrane region" description="Helical" evidence="1">
    <location>
        <begin position="58"/>
        <end position="79"/>
    </location>
</feature>
<proteinExistence type="predicted"/>
<dbReference type="OrthoDB" id="674197at2"/>
<dbReference type="Proteomes" id="UP000181981">
    <property type="component" value="Unassembled WGS sequence"/>
</dbReference>
<evidence type="ECO:0000256" key="1">
    <source>
        <dbReference type="SAM" id="Phobius"/>
    </source>
</evidence>
<keyword evidence="1" id="KW-0812">Transmembrane</keyword>
<dbReference type="STRING" id="1168034.FH5T_08300"/>
<dbReference type="EMBL" id="CP007451">
    <property type="protein sequence ID" value="AHW61787.1"/>
    <property type="molecule type" value="Genomic_DNA"/>
</dbReference>
<dbReference type="KEGG" id="dori:FH5T_08300"/>
<reference evidence="3 5" key="2">
    <citation type="submission" date="2016-10" db="EMBL/GenBank/DDBJ databases">
        <authorList>
            <person name="de Groot N.N."/>
        </authorList>
    </citation>
    <scope>NUCLEOTIDE SEQUENCE [LARGE SCALE GENOMIC DNA]</scope>
    <source>
        <strain evidence="3 5">DSM 25947</strain>
    </source>
</reference>
<feature type="transmembrane region" description="Helical" evidence="1">
    <location>
        <begin position="103"/>
        <end position="133"/>
    </location>
</feature>
<dbReference type="Proteomes" id="UP000023772">
    <property type="component" value="Chromosome"/>
</dbReference>
<gene>
    <name evidence="2" type="ORF">FH5T_08300</name>
    <name evidence="3" type="ORF">SAMN05444285_102226</name>
</gene>
<evidence type="ECO:0000313" key="4">
    <source>
        <dbReference type="Proteomes" id="UP000023772"/>
    </source>
</evidence>
<name>X5DMJ5_9BACT</name>
<keyword evidence="4" id="KW-1185">Reference proteome</keyword>
<dbReference type="eggNOG" id="COG1716">
    <property type="taxonomic scope" value="Bacteria"/>
</dbReference>
<dbReference type="HOGENOM" id="CLU_1765003_0_0_10"/>